<dbReference type="GO" id="GO:0004713">
    <property type="term" value="F:protein tyrosine kinase activity"/>
    <property type="evidence" value="ECO:0007669"/>
    <property type="project" value="InterPro"/>
</dbReference>
<organism evidence="7">
    <name type="scientific">Manihot esculenta</name>
    <name type="common">Cassava</name>
    <name type="synonym">Jatropha manihot</name>
    <dbReference type="NCBI Taxonomy" id="3983"/>
    <lineage>
        <taxon>Eukaryota</taxon>
        <taxon>Viridiplantae</taxon>
        <taxon>Streptophyta</taxon>
        <taxon>Embryophyta</taxon>
        <taxon>Tracheophyta</taxon>
        <taxon>Spermatophyta</taxon>
        <taxon>Magnoliopsida</taxon>
        <taxon>eudicotyledons</taxon>
        <taxon>Gunneridae</taxon>
        <taxon>Pentapetalae</taxon>
        <taxon>rosids</taxon>
        <taxon>fabids</taxon>
        <taxon>Malpighiales</taxon>
        <taxon>Euphorbiaceae</taxon>
        <taxon>Crotonoideae</taxon>
        <taxon>Manihoteae</taxon>
        <taxon>Manihot</taxon>
    </lineage>
</organism>
<dbReference type="GO" id="GO:0005524">
    <property type="term" value="F:ATP binding"/>
    <property type="evidence" value="ECO:0007669"/>
    <property type="project" value="InterPro"/>
</dbReference>
<gene>
    <name evidence="7" type="ORF">MANES_18G125300</name>
</gene>
<dbReference type="PANTHER" id="PTHR45974:SF134">
    <property type="entry name" value="OS01G0960400 PROTEIN"/>
    <property type="match status" value="1"/>
</dbReference>
<dbReference type="PROSITE" id="PS00108">
    <property type="entry name" value="PROTEIN_KINASE_ST"/>
    <property type="match status" value="1"/>
</dbReference>
<dbReference type="SUPFAM" id="SSF56112">
    <property type="entry name" value="Protein kinase-like (PK-like)"/>
    <property type="match status" value="1"/>
</dbReference>
<feature type="domain" description="Protein kinase" evidence="6">
    <location>
        <begin position="50"/>
        <end position="251"/>
    </location>
</feature>
<evidence type="ECO:0000256" key="1">
    <source>
        <dbReference type="ARBA" id="ARBA00004370"/>
    </source>
</evidence>
<dbReference type="InterPro" id="IPR000719">
    <property type="entry name" value="Prot_kinase_dom"/>
</dbReference>
<comment type="subcellular location">
    <subcellularLocation>
        <location evidence="1">Membrane</location>
    </subcellularLocation>
</comment>
<dbReference type="InterPro" id="IPR008271">
    <property type="entry name" value="Ser/Thr_kinase_AS"/>
</dbReference>
<evidence type="ECO:0000256" key="2">
    <source>
        <dbReference type="ARBA" id="ARBA00022729"/>
    </source>
</evidence>
<dbReference type="SMART" id="SM00219">
    <property type="entry name" value="TyrKc"/>
    <property type="match status" value="1"/>
</dbReference>
<proteinExistence type="predicted"/>
<dbReference type="EMBL" id="CM004404">
    <property type="protein sequence ID" value="OAY24010.1"/>
    <property type="molecule type" value="Genomic_DNA"/>
</dbReference>
<name>A0A2C9U2S8_MANES</name>
<dbReference type="InterPro" id="IPR011009">
    <property type="entry name" value="Kinase-like_dom_sf"/>
</dbReference>
<keyword evidence="2" id="KW-0732">Signal</keyword>
<dbReference type="Pfam" id="PF00069">
    <property type="entry name" value="Pkinase"/>
    <property type="match status" value="1"/>
</dbReference>
<keyword evidence="3" id="KW-0677">Repeat</keyword>
<dbReference type="AlphaFoldDB" id="A0A2C9U2S8"/>
<evidence type="ECO:0000256" key="4">
    <source>
        <dbReference type="ARBA" id="ARBA00023136"/>
    </source>
</evidence>
<dbReference type="Gene3D" id="3.30.200.20">
    <property type="entry name" value="Phosphorylase Kinase, domain 1"/>
    <property type="match status" value="1"/>
</dbReference>
<keyword evidence="4" id="KW-0472">Membrane</keyword>
<dbReference type="PROSITE" id="PS50011">
    <property type="entry name" value="PROTEIN_KINASE_DOM"/>
    <property type="match status" value="1"/>
</dbReference>
<dbReference type="GO" id="GO:0016020">
    <property type="term" value="C:membrane"/>
    <property type="evidence" value="ECO:0007669"/>
    <property type="project" value="UniProtKB-SubCell"/>
</dbReference>
<evidence type="ECO:0000256" key="5">
    <source>
        <dbReference type="ARBA" id="ARBA00023180"/>
    </source>
</evidence>
<evidence type="ECO:0000313" key="7">
    <source>
        <dbReference type="EMBL" id="OAY24010.1"/>
    </source>
</evidence>
<sequence>MLLQLFPVNDASNKSSHVFNTSEVLHIMSKLTGWNVPDSDIFGPYELPYFPLLDPYNNGKGALVGIILGAIAVQLHSSKASMKIDGAKDFTYTELALATNKFSSSTQVGQGGYGKGEKESLTEIELLSRLHHRNLVSLVGYGDEEGEQMLVYEFMSNGGAFRDKLSGLLFLPFCAYWPMKILHKEADPPIFHRDIKASNILLNSNYNAKVADFGLSRLAPVPDIGGAVPAHVSTVVKSTPVCTSCRGCQMI</sequence>
<evidence type="ECO:0000256" key="3">
    <source>
        <dbReference type="ARBA" id="ARBA00022737"/>
    </source>
</evidence>
<accession>A0A2C9U2S8</accession>
<dbReference type="PANTHER" id="PTHR45974">
    <property type="entry name" value="RECEPTOR-LIKE PROTEIN 55"/>
    <property type="match status" value="1"/>
</dbReference>
<reference evidence="7" key="1">
    <citation type="submission" date="2016-02" db="EMBL/GenBank/DDBJ databases">
        <title>WGS assembly of Manihot esculenta.</title>
        <authorList>
            <person name="Bredeson J.V."/>
            <person name="Prochnik S.E."/>
            <person name="Lyons J.B."/>
            <person name="Schmutz J."/>
            <person name="Grimwood J."/>
            <person name="Vrebalov J."/>
            <person name="Bart R.S."/>
            <person name="Amuge T."/>
            <person name="Ferguson M.E."/>
            <person name="Green R."/>
            <person name="Putnam N."/>
            <person name="Stites J."/>
            <person name="Rounsley S."/>
            <person name="Rokhsar D.S."/>
        </authorList>
    </citation>
    <scope>NUCLEOTIDE SEQUENCE [LARGE SCALE GENOMIC DNA]</scope>
    <source>
        <tissue evidence="7">Leaf</tissue>
    </source>
</reference>
<dbReference type="Gene3D" id="1.10.510.10">
    <property type="entry name" value="Transferase(Phosphotransferase) domain 1"/>
    <property type="match status" value="1"/>
</dbReference>
<evidence type="ECO:0000259" key="6">
    <source>
        <dbReference type="PROSITE" id="PS50011"/>
    </source>
</evidence>
<keyword evidence="5" id="KW-0325">Glycoprotein</keyword>
<dbReference type="InterPro" id="IPR020635">
    <property type="entry name" value="Tyr_kinase_cat_dom"/>
</dbReference>
<protein>
    <recommendedName>
        <fullName evidence="6">Protein kinase domain-containing protein</fullName>
    </recommendedName>
</protein>